<name>A0A552VCH9_9FIRM</name>
<evidence type="ECO:0000313" key="1">
    <source>
        <dbReference type="EMBL" id="TRW28185.1"/>
    </source>
</evidence>
<dbReference type="AlphaFoldDB" id="A0A552VCH9"/>
<dbReference type="EMBL" id="VJXW01000002">
    <property type="protein sequence ID" value="TRW28185.1"/>
    <property type="molecule type" value="Genomic_DNA"/>
</dbReference>
<reference evidence="1 2" key="1">
    <citation type="submission" date="2019-07" db="EMBL/GenBank/DDBJ databases">
        <title>Criibacterium bergeronii gen. nov., sp. nov. isolated from human clinical samples.</title>
        <authorList>
            <person name="Maheux A.F."/>
            <person name="Boudreau D.K."/>
            <person name="Berube E."/>
            <person name="Brodeur S."/>
            <person name="Bernard K.A."/>
            <person name="Abed J.Y."/>
            <person name="Ducrey E."/>
            <person name="Guay E.F."/>
            <person name="Raymond F."/>
            <person name="Corbeil J."/>
            <person name="Domingo M.-C."/>
            <person name="Roy P.H."/>
            <person name="Boissinot M."/>
            <person name="Tocheva E.I."/>
            <person name="Omar R.F."/>
        </authorList>
    </citation>
    <scope>NUCLEOTIDE SEQUENCE [LARGE SCALE GENOMIC DNA]</scope>
    <source>
        <strain evidence="1 2">CCRI-24246</strain>
    </source>
</reference>
<evidence type="ECO:0000313" key="2">
    <source>
        <dbReference type="Proteomes" id="UP000319424"/>
    </source>
</evidence>
<organism evidence="1 2">
    <name type="scientific">Criibacterium bergeronii</name>
    <dbReference type="NCBI Taxonomy" id="1871336"/>
    <lineage>
        <taxon>Bacteria</taxon>
        <taxon>Bacillati</taxon>
        <taxon>Bacillota</taxon>
        <taxon>Clostridia</taxon>
        <taxon>Peptostreptococcales</taxon>
        <taxon>Filifactoraceae</taxon>
        <taxon>Criibacterium</taxon>
    </lineage>
</organism>
<dbReference type="RefSeq" id="WP_144015478.1">
    <property type="nucleotide sequence ID" value="NZ_VJXW01000002.1"/>
</dbReference>
<protein>
    <submittedName>
        <fullName evidence="1">MobC family plasmid mobilization relaxosome protein</fullName>
    </submittedName>
</protein>
<comment type="caution">
    <text evidence="1">The sequence shown here is derived from an EMBL/GenBank/DDBJ whole genome shotgun (WGS) entry which is preliminary data.</text>
</comment>
<dbReference type="OrthoDB" id="9804743at2"/>
<sequence length="114" mass="13339">MSEENRTRCKKITVRLTDDEREVIYDRYKQSGERTISNFFYKMILKGYIVKLDLSEILEITSSINKVGTNINQIVKNANMVAHISDNKVDELIRLLKEINEKQDRIVSAIYPND</sequence>
<accession>A0A552VCH9</accession>
<gene>
    <name evidence="1" type="ORF">FL857_01590</name>
</gene>
<proteinExistence type="predicted"/>
<dbReference type="Pfam" id="PF21983">
    <property type="entry name" value="NikA-like"/>
    <property type="match status" value="1"/>
</dbReference>
<dbReference type="Proteomes" id="UP000319424">
    <property type="component" value="Unassembled WGS sequence"/>
</dbReference>
<dbReference type="InterPro" id="IPR053842">
    <property type="entry name" value="NikA-like"/>
</dbReference>